<feature type="transmembrane region" description="Helical" evidence="2">
    <location>
        <begin position="153"/>
        <end position="172"/>
    </location>
</feature>
<evidence type="ECO:0000256" key="1">
    <source>
        <dbReference type="SAM" id="MobiDB-lite"/>
    </source>
</evidence>
<feature type="signal peptide" evidence="3">
    <location>
        <begin position="1"/>
        <end position="26"/>
    </location>
</feature>
<dbReference type="EMBL" id="JADJEV010000003">
    <property type="protein sequence ID" value="MBK6973303.1"/>
    <property type="molecule type" value="Genomic_DNA"/>
</dbReference>
<comment type="caution">
    <text evidence="4">The sequence shown here is derived from an EMBL/GenBank/DDBJ whole genome shotgun (WGS) entry which is preliminary data.</text>
</comment>
<feature type="chain" id="PRO_5039679396" evidence="3">
    <location>
        <begin position="27"/>
        <end position="182"/>
    </location>
</feature>
<feature type="region of interest" description="Disordered" evidence="1">
    <location>
        <begin position="26"/>
        <end position="48"/>
    </location>
</feature>
<keyword evidence="2" id="KW-0812">Transmembrane</keyword>
<gene>
    <name evidence="4" type="ORF">IPH26_10300</name>
</gene>
<name>A0A9D7DYP7_9PROT</name>
<keyword evidence="2" id="KW-0472">Membrane</keyword>
<sequence length="182" mass="18736">MKKRNRIVLLAVATVLFGASSSTALAHGGEDHGGEATHSPTVATAPRASAQTEEFELVAVLEGKELTITLDRFATNEPVADAQIEVDSGALKAVATQIAPGVYSIPGDGFAAPGKYPLAISVVAGESADLLTAMLDLAPPVTGVEHSHVTSGWGIWGAAGALLLAGGGLLAMRRRHRPRNLR</sequence>
<dbReference type="NCBIfam" id="TIGR01167">
    <property type="entry name" value="LPXTG_anchor"/>
    <property type="match status" value="1"/>
</dbReference>
<evidence type="ECO:0000313" key="4">
    <source>
        <dbReference type="EMBL" id="MBK6973303.1"/>
    </source>
</evidence>
<proteinExistence type="predicted"/>
<evidence type="ECO:0000313" key="5">
    <source>
        <dbReference type="Proteomes" id="UP000807785"/>
    </source>
</evidence>
<evidence type="ECO:0000256" key="2">
    <source>
        <dbReference type="SAM" id="Phobius"/>
    </source>
</evidence>
<protein>
    <submittedName>
        <fullName evidence="4">LPXTG cell wall anchor domain-containing protein</fullName>
    </submittedName>
</protein>
<keyword evidence="3" id="KW-0732">Signal</keyword>
<evidence type="ECO:0000256" key="3">
    <source>
        <dbReference type="SAM" id="SignalP"/>
    </source>
</evidence>
<dbReference type="AlphaFoldDB" id="A0A9D7DYP7"/>
<dbReference type="Proteomes" id="UP000807785">
    <property type="component" value="Unassembled WGS sequence"/>
</dbReference>
<keyword evidence="2" id="KW-1133">Transmembrane helix</keyword>
<reference evidence="5" key="1">
    <citation type="journal article" date="2021" name="Nat. Commun.">
        <title>Connecting structure to function with the recovery of over 1000 high-quality metagenome-assembled genomes from activated sludge using long-read sequencing.</title>
        <authorList>
            <person name="Singleton C.M."/>
            <person name="Petriglieri F."/>
            <person name="Kristensen J.M."/>
            <person name="Kirkegaard R.H."/>
            <person name="Michaelsen T.Y."/>
            <person name="Andersen M.H."/>
            <person name="Kondrotaite Z."/>
            <person name="Karst S.M."/>
            <person name="Dueholm M.S."/>
            <person name="Nielsen P.H."/>
            <person name="Albertsen M."/>
        </authorList>
    </citation>
    <scope>NUCLEOTIDE SEQUENCE [LARGE SCALE GENOMIC DNA]</scope>
</reference>
<organism evidence="4 5">
    <name type="scientific">Candidatus Methylophosphatis roskildensis</name>
    <dbReference type="NCBI Taxonomy" id="2899263"/>
    <lineage>
        <taxon>Bacteria</taxon>
        <taxon>Pseudomonadati</taxon>
        <taxon>Pseudomonadota</taxon>
        <taxon>Betaproteobacteria</taxon>
        <taxon>Nitrosomonadales</taxon>
        <taxon>Sterolibacteriaceae</taxon>
        <taxon>Candidatus Methylophosphatis</taxon>
    </lineage>
</organism>
<accession>A0A9D7DYP7</accession>